<evidence type="ECO:0000313" key="5">
    <source>
        <dbReference type="Proteomes" id="UP000518752"/>
    </source>
</evidence>
<dbReference type="InterPro" id="IPR051499">
    <property type="entry name" value="Phosducin-like_reg"/>
</dbReference>
<accession>A0A8H5LQ13</accession>
<dbReference type="EMBL" id="JAACJN010000173">
    <property type="protein sequence ID" value="KAF5365166.1"/>
    <property type="molecule type" value="Genomic_DNA"/>
</dbReference>
<protein>
    <recommendedName>
        <fullName evidence="3">Phosducin domain-containing protein</fullName>
    </recommendedName>
</protein>
<evidence type="ECO:0000256" key="2">
    <source>
        <dbReference type="SAM" id="MobiDB-lite"/>
    </source>
</evidence>
<feature type="domain" description="Phosducin" evidence="3">
    <location>
        <begin position="247"/>
        <end position="414"/>
    </location>
</feature>
<feature type="compositionally biased region" description="Basic and acidic residues" evidence="2">
    <location>
        <begin position="222"/>
        <end position="231"/>
    </location>
</feature>
<feature type="region of interest" description="Disordered" evidence="2">
    <location>
        <begin position="415"/>
        <end position="479"/>
    </location>
</feature>
<dbReference type="InterPro" id="IPR036249">
    <property type="entry name" value="Thioredoxin-like_sf"/>
</dbReference>
<comment type="caution">
    <text evidence="4">The sequence shown here is derived from an EMBL/GenBank/DDBJ whole genome shotgun (WGS) entry which is preliminary data.</text>
</comment>
<gene>
    <name evidence="4" type="ORF">D9757_011765</name>
</gene>
<feature type="region of interest" description="Disordered" evidence="2">
    <location>
        <begin position="197"/>
        <end position="266"/>
    </location>
</feature>
<dbReference type="SUPFAM" id="SSF52833">
    <property type="entry name" value="Thioredoxin-like"/>
    <property type="match status" value="1"/>
</dbReference>
<evidence type="ECO:0000259" key="3">
    <source>
        <dbReference type="Pfam" id="PF02114"/>
    </source>
</evidence>
<evidence type="ECO:0000313" key="4">
    <source>
        <dbReference type="EMBL" id="KAF5365166.1"/>
    </source>
</evidence>
<feature type="region of interest" description="Disordered" evidence="2">
    <location>
        <begin position="532"/>
        <end position="551"/>
    </location>
</feature>
<proteinExistence type="inferred from homology"/>
<dbReference type="PANTHER" id="PTHR46052">
    <property type="entry name" value="PHOSDUCIN-LIKE PROTEIN"/>
    <property type="match status" value="1"/>
</dbReference>
<organism evidence="4 5">
    <name type="scientific">Collybiopsis confluens</name>
    <dbReference type="NCBI Taxonomy" id="2823264"/>
    <lineage>
        <taxon>Eukaryota</taxon>
        <taxon>Fungi</taxon>
        <taxon>Dikarya</taxon>
        <taxon>Basidiomycota</taxon>
        <taxon>Agaricomycotina</taxon>
        <taxon>Agaricomycetes</taxon>
        <taxon>Agaricomycetidae</taxon>
        <taxon>Agaricales</taxon>
        <taxon>Marasmiineae</taxon>
        <taxon>Omphalotaceae</taxon>
        <taxon>Collybiopsis</taxon>
    </lineage>
</organism>
<dbReference type="PANTHER" id="PTHR46052:SF1">
    <property type="entry name" value="PHOSDUCIN-LIKE PROTEIN"/>
    <property type="match status" value="1"/>
</dbReference>
<dbReference type="Proteomes" id="UP000518752">
    <property type="component" value="Unassembled WGS sequence"/>
</dbReference>
<dbReference type="OrthoDB" id="70588at2759"/>
<feature type="compositionally biased region" description="Acidic residues" evidence="2">
    <location>
        <begin position="460"/>
        <end position="479"/>
    </location>
</feature>
<feature type="compositionally biased region" description="Low complexity" evidence="2">
    <location>
        <begin position="202"/>
        <end position="212"/>
    </location>
</feature>
<keyword evidence="5" id="KW-1185">Reference proteome</keyword>
<comment type="similarity">
    <text evidence="1">Belongs to the phosducin family.</text>
</comment>
<reference evidence="4 5" key="1">
    <citation type="journal article" date="2020" name="ISME J.">
        <title>Uncovering the hidden diversity of litter-decomposition mechanisms in mushroom-forming fungi.</title>
        <authorList>
            <person name="Floudas D."/>
            <person name="Bentzer J."/>
            <person name="Ahren D."/>
            <person name="Johansson T."/>
            <person name="Persson P."/>
            <person name="Tunlid A."/>
        </authorList>
    </citation>
    <scope>NUCLEOTIDE SEQUENCE [LARGE SCALE GENOMIC DNA]</scope>
    <source>
        <strain evidence="4 5">CBS 406.79</strain>
    </source>
</reference>
<evidence type="ECO:0000256" key="1">
    <source>
        <dbReference type="ARBA" id="ARBA00009686"/>
    </source>
</evidence>
<dbReference type="AlphaFoldDB" id="A0A8H5LQ13"/>
<dbReference type="Gene3D" id="3.40.30.10">
    <property type="entry name" value="Glutaredoxin"/>
    <property type="match status" value="1"/>
</dbReference>
<feature type="compositionally biased region" description="Acidic residues" evidence="2">
    <location>
        <begin position="536"/>
        <end position="551"/>
    </location>
</feature>
<dbReference type="CDD" id="cd02957">
    <property type="entry name" value="Phd_like"/>
    <property type="match status" value="1"/>
</dbReference>
<dbReference type="Pfam" id="PF02114">
    <property type="entry name" value="Phosducin"/>
    <property type="match status" value="1"/>
</dbReference>
<feature type="compositionally biased region" description="Polar residues" evidence="2">
    <location>
        <begin position="233"/>
        <end position="252"/>
    </location>
</feature>
<sequence>MSTLEHTRDDIDAYVVYKMQKFIDEGSLDHSHCKTIGEKSEGHFQWASTLCKALHQENKPGINIQKRYENFIASTGGDHNGDINVLDQLYQAVLSEVLKVGNVDAMRKYKNTMGQILAAFEPLSKHAIQGLQKASGNQEGEYPDNGQGVDVVISWLGSLFTGEDDSNTPIRLDLVAQDKKMYADIEALVLSGELFNGKERSSSPTRSVSPSSMKQDEDDEDPGWHDEDLRNFMDNNRSISPLTTASSSQAQAKESIGMGPGRTGVKGVIRDRDEAEEINRLKRHAEMDEVRKRMEKSSLGGKTFLEEERAKGPGEKVDELVLREREREKERENERRDVFGRPREGKFGHLREVDVFNYLSAVEKEENGVWVVVHLYEPSLDRCFILDDTLAHLARIYPDTKFLRCRAAALGFASTNKTKSKKPKSSSSLGMNRPSKLIRNSGGDDSDDEDVSEKRRYRDQDEDDEDDREGGDPYEEDNVDLDMLPTVLVYRDGELVHNWVRVDWEAGDAGVEELLEKHQILPKPGTFFGQFSVPSDGEDGDEDLIWSDDDS</sequence>
<dbReference type="InterPro" id="IPR024253">
    <property type="entry name" value="Phosducin_thioredoxin-like_dom"/>
</dbReference>
<name>A0A8H5LQ13_9AGAR</name>